<dbReference type="Gene3D" id="1.10.238.10">
    <property type="entry name" value="EF-hand"/>
    <property type="match status" value="1"/>
</dbReference>
<dbReference type="Gene3D" id="2.30.29.240">
    <property type="match status" value="1"/>
</dbReference>
<evidence type="ECO:0000313" key="4">
    <source>
        <dbReference type="Proteomes" id="UP000494206"/>
    </source>
</evidence>
<dbReference type="GO" id="GO:0051209">
    <property type="term" value="P:release of sequestered calcium ion into cytosol"/>
    <property type="evidence" value="ECO:0007669"/>
    <property type="project" value="TreeGrafter"/>
</dbReference>
<gene>
    <name evidence="3" type="ORF">CBOVIS_LOCUS2102</name>
</gene>
<dbReference type="Gene3D" id="3.20.20.190">
    <property type="entry name" value="Phosphatidylinositol (PI) phosphodiesterase"/>
    <property type="match status" value="1"/>
</dbReference>
<sequence length="890" mass="102712">MPEICEILTSAELRFFKYEQGNNKDKRVRLRVDPNAHILFWRFKDVITFKQKEIDREKNFIFLDRIYDVRVGKPTNIILKTSEPYEQNFLTIVSGTNITHLEFTHFVYLSNDSTLLAKFAAELFALARRVKSEEHGLLYHFRKMLAPKMYAAFTPRCIEEDVIHVFDRQKRMTTKEQRVEIGKLLSAAHKSRQIVDIDDQKLVKIICVLTGFEGSRFESIFRKISDDSSVSRASFGNWIRKNQHDHRLNDARFQATSDRKIDKIFESWNYPKGIPISSQMFAHWLMSDECGVAVNSKRMRLDVTTMNEPINRYFIDSSHNTYCSGNQLVYALGHCGADVEMYRQALLAGCRCIELDVWDNKDKDDGPVITHGPTAVMGMNEIALIDVCEAIKECAFKSSPYPVILSIENHLGRRQQHKMVQTFQQVFGETLLASPLPDYPLYADDVAGIRYPTPGELKHKILIKAKKKFERGVEGRSRDDSTVDMSQLQRELSADELQLIAELSDEQRRAQLCSVSEETSVSELSAMTNYMQAYEANRGVSIEKNFELAAVEPTHCVVSIDENVAASCLKNGSVDRLQALTKLKMVRVYPKGSRITSTNYCPMIHWLAGAQMVALNIQTNCPNMQLNFAMFERNGGVGYIRKPDYLRFRDIQLTPYLEIPFTVAYTVEVEVIAAYFLSTINHDKYRRKSMVSVKLFDVPDEISRDDGWGQRSFDEIRRRAKDEICFVTNYSRQVHCFEKVMLNDLSFIQFNVQNENNHLIAQRVLHIDTMNNGYRFVTLRSSSNQCLGPACLLVRFDIYMHSDRKSIQHHKQMYNPHAFEQENDKWERRFSDPFQEFDDAETNDFLLVEGTRRGSSSIDTAPPTTPTKSAPNFANHIVDKIAFWRKKDKS</sequence>
<keyword evidence="1" id="KW-0378">Hydrolase</keyword>
<dbReference type="Gene3D" id="2.60.40.150">
    <property type="entry name" value="C2 domain"/>
    <property type="match status" value="1"/>
</dbReference>
<keyword evidence="1" id="KW-0443">Lipid metabolism</keyword>
<organism evidence="3 4">
    <name type="scientific">Caenorhabditis bovis</name>
    <dbReference type="NCBI Taxonomy" id="2654633"/>
    <lineage>
        <taxon>Eukaryota</taxon>
        <taxon>Metazoa</taxon>
        <taxon>Ecdysozoa</taxon>
        <taxon>Nematoda</taxon>
        <taxon>Chromadorea</taxon>
        <taxon>Rhabditida</taxon>
        <taxon>Rhabditina</taxon>
        <taxon>Rhabditomorpha</taxon>
        <taxon>Rhabditoidea</taxon>
        <taxon>Rhabditidae</taxon>
        <taxon>Peloderinae</taxon>
        <taxon>Caenorhabditis</taxon>
    </lineage>
</organism>
<proteinExistence type="predicted"/>
<dbReference type="PANTHER" id="PTHR10336">
    <property type="entry name" value="PHOSPHOINOSITIDE-SPECIFIC PHOSPHOLIPASE C FAMILY PROTEIN"/>
    <property type="match status" value="1"/>
</dbReference>
<feature type="domain" description="PI-PLC Y-box" evidence="2">
    <location>
        <begin position="524"/>
        <end position="647"/>
    </location>
</feature>
<evidence type="ECO:0000259" key="2">
    <source>
        <dbReference type="PROSITE" id="PS50008"/>
    </source>
</evidence>
<accession>A0A8S1EM52</accession>
<dbReference type="GO" id="GO:0048015">
    <property type="term" value="P:phosphatidylinositol-mediated signaling"/>
    <property type="evidence" value="ECO:0007669"/>
    <property type="project" value="TreeGrafter"/>
</dbReference>
<keyword evidence="4" id="KW-1185">Reference proteome</keyword>
<name>A0A8S1EM52_9PELO</name>
<protein>
    <recommendedName>
        <fullName evidence="1">Phosphoinositide phospholipase C</fullName>
        <ecNumber evidence="1">3.1.4.11</ecNumber>
    </recommendedName>
</protein>
<dbReference type="SMART" id="SM00149">
    <property type="entry name" value="PLCYc"/>
    <property type="match status" value="1"/>
</dbReference>
<dbReference type="SUPFAM" id="SSF47473">
    <property type="entry name" value="EF-hand"/>
    <property type="match status" value="1"/>
</dbReference>
<dbReference type="OrthoDB" id="269822at2759"/>
<dbReference type="Pfam" id="PF00388">
    <property type="entry name" value="PI-PLC-X"/>
    <property type="match status" value="1"/>
</dbReference>
<dbReference type="GO" id="GO:0016042">
    <property type="term" value="P:lipid catabolic process"/>
    <property type="evidence" value="ECO:0007669"/>
    <property type="project" value="UniProtKB-KW"/>
</dbReference>
<dbReference type="Pfam" id="PF00387">
    <property type="entry name" value="PI-PLC-Y"/>
    <property type="match status" value="1"/>
</dbReference>
<dbReference type="InterPro" id="IPR000909">
    <property type="entry name" value="PLipase_C_PInositol-sp_X_dom"/>
</dbReference>
<dbReference type="EMBL" id="CADEPM010000001">
    <property type="protein sequence ID" value="CAB3398870.1"/>
    <property type="molecule type" value="Genomic_DNA"/>
</dbReference>
<dbReference type="InterPro" id="IPR001711">
    <property type="entry name" value="PLipase_C_Pinositol-sp_Y"/>
</dbReference>
<dbReference type="InterPro" id="IPR037862">
    <property type="entry name" value="PLC-beta_PH"/>
</dbReference>
<dbReference type="InterPro" id="IPR035892">
    <property type="entry name" value="C2_domain_sf"/>
</dbReference>
<reference evidence="3 4" key="1">
    <citation type="submission" date="2020-04" db="EMBL/GenBank/DDBJ databases">
        <authorList>
            <person name="Laetsch R D."/>
            <person name="Stevens L."/>
            <person name="Kumar S."/>
            <person name="Blaxter L. M."/>
        </authorList>
    </citation>
    <scope>NUCLEOTIDE SEQUENCE [LARGE SCALE GENOMIC DNA]</scope>
</reference>
<keyword evidence="1" id="KW-0442">Lipid degradation</keyword>
<dbReference type="SUPFAM" id="SSF50729">
    <property type="entry name" value="PH domain-like"/>
    <property type="match status" value="1"/>
</dbReference>
<evidence type="ECO:0000313" key="3">
    <source>
        <dbReference type="EMBL" id="CAB3398870.1"/>
    </source>
</evidence>
<dbReference type="PRINTS" id="PR00390">
    <property type="entry name" value="PHPHLIPASEC"/>
</dbReference>
<evidence type="ECO:0000256" key="1">
    <source>
        <dbReference type="RuleBase" id="RU361133"/>
    </source>
</evidence>
<dbReference type="GO" id="GO:0004435">
    <property type="term" value="F:phosphatidylinositol-4,5-bisphosphate phospholipase C activity"/>
    <property type="evidence" value="ECO:0007669"/>
    <property type="project" value="UniProtKB-EC"/>
</dbReference>
<comment type="caution">
    <text evidence="3">The sequence shown here is derived from an EMBL/GenBank/DDBJ whole genome shotgun (WGS) entry which is preliminary data.</text>
</comment>
<dbReference type="Pfam" id="PF17787">
    <property type="entry name" value="PH_14"/>
    <property type="match status" value="1"/>
</dbReference>
<dbReference type="SUPFAM" id="SSF51695">
    <property type="entry name" value="PLC-like phosphodiesterases"/>
    <property type="match status" value="1"/>
</dbReference>
<comment type="catalytic activity">
    <reaction evidence="1">
        <text>a 1,2-diacyl-sn-glycero-3-phospho-(1D-myo-inositol-4,5-bisphosphate) + H2O = 1D-myo-inositol 1,4,5-trisphosphate + a 1,2-diacyl-sn-glycerol + H(+)</text>
        <dbReference type="Rhea" id="RHEA:33179"/>
        <dbReference type="ChEBI" id="CHEBI:15377"/>
        <dbReference type="ChEBI" id="CHEBI:15378"/>
        <dbReference type="ChEBI" id="CHEBI:17815"/>
        <dbReference type="ChEBI" id="CHEBI:58456"/>
        <dbReference type="ChEBI" id="CHEBI:203600"/>
        <dbReference type="EC" id="3.1.4.11"/>
    </reaction>
</comment>
<dbReference type="CDD" id="cd00275">
    <property type="entry name" value="C2_PLC_like"/>
    <property type="match status" value="1"/>
</dbReference>
<dbReference type="CDD" id="cd08558">
    <property type="entry name" value="PI-PLCc_eukaryota"/>
    <property type="match status" value="1"/>
</dbReference>
<dbReference type="EC" id="3.1.4.11" evidence="1"/>
<dbReference type="SMART" id="SM00148">
    <property type="entry name" value="PLCXc"/>
    <property type="match status" value="1"/>
</dbReference>
<dbReference type="PROSITE" id="PS50008">
    <property type="entry name" value="PIPLC_Y_DOMAIN"/>
    <property type="match status" value="1"/>
</dbReference>
<dbReference type="PROSITE" id="PS50007">
    <property type="entry name" value="PIPLC_X_DOMAIN"/>
    <property type="match status" value="1"/>
</dbReference>
<dbReference type="Proteomes" id="UP000494206">
    <property type="component" value="Unassembled WGS sequence"/>
</dbReference>
<dbReference type="InterPro" id="IPR001192">
    <property type="entry name" value="PI-PLC_fam"/>
</dbReference>
<dbReference type="InterPro" id="IPR011992">
    <property type="entry name" value="EF-hand-dom_pair"/>
</dbReference>
<dbReference type="AlphaFoldDB" id="A0A8S1EM52"/>
<dbReference type="PANTHER" id="PTHR10336:SF193">
    <property type="entry name" value="PHOSPHOINOSITIDE PHOSPHOLIPASE C"/>
    <property type="match status" value="1"/>
</dbReference>
<dbReference type="InterPro" id="IPR017946">
    <property type="entry name" value="PLC-like_Pdiesterase_TIM-brl"/>
</dbReference>
<dbReference type="GO" id="GO:0046488">
    <property type="term" value="P:phosphatidylinositol metabolic process"/>
    <property type="evidence" value="ECO:0007669"/>
    <property type="project" value="TreeGrafter"/>
</dbReference>